<name>A0A814ABB6_9BILA</name>
<evidence type="ECO:0000256" key="10">
    <source>
        <dbReference type="SAM" id="Coils"/>
    </source>
</evidence>
<dbReference type="AlphaFoldDB" id="A0A814ABB6"/>
<dbReference type="InterPro" id="IPR000768">
    <property type="entry name" value="ART"/>
</dbReference>
<proteinExistence type="inferred from homology"/>
<evidence type="ECO:0000313" key="11">
    <source>
        <dbReference type="EMBL" id="CAF0912330.1"/>
    </source>
</evidence>
<gene>
    <name evidence="12" type="ORF">OKA104_LOCUS25268</name>
    <name evidence="11" type="ORF">VCS650_LOCUS9912</name>
</gene>
<evidence type="ECO:0000256" key="6">
    <source>
        <dbReference type="ARBA" id="ARBA00022803"/>
    </source>
</evidence>
<keyword evidence="5" id="KW-0677">Repeat</keyword>
<comment type="catalytic activity">
    <reaction evidence="7 9">
        <text>L-arginyl-[protein] + NAD(+) = N(omega)-(ADP-D-ribosyl)-L-arginyl-[protein] + nicotinamide + H(+)</text>
        <dbReference type="Rhea" id="RHEA:19149"/>
        <dbReference type="Rhea" id="RHEA-COMP:10532"/>
        <dbReference type="Rhea" id="RHEA-COMP:15087"/>
        <dbReference type="ChEBI" id="CHEBI:15378"/>
        <dbReference type="ChEBI" id="CHEBI:17154"/>
        <dbReference type="ChEBI" id="CHEBI:29965"/>
        <dbReference type="ChEBI" id="CHEBI:57540"/>
        <dbReference type="ChEBI" id="CHEBI:142554"/>
        <dbReference type="EC" id="2.4.2.31"/>
    </reaction>
</comment>
<keyword evidence="9" id="KW-0520">NAD</keyword>
<feature type="repeat" description="TPR" evidence="8">
    <location>
        <begin position="346"/>
        <end position="379"/>
    </location>
</feature>
<dbReference type="EMBL" id="CAJNON010000070">
    <property type="protein sequence ID" value="CAF0912330.1"/>
    <property type="molecule type" value="Genomic_DNA"/>
</dbReference>
<dbReference type="PANTHER" id="PTHR45641:SF1">
    <property type="entry name" value="AAA+ ATPASE DOMAIN-CONTAINING PROTEIN"/>
    <property type="match status" value="1"/>
</dbReference>
<protein>
    <recommendedName>
        <fullName evidence="9">NAD(P)(+)--arginine ADP-ribosyltransferase</fullName>
        <ecNumber evidence="9">2.4.2.31</ecNumber>
    </recommendedName>
    <alternativeName>
        <fullName evidence="9">Mono(ADP-ribosyl)transferase</fullName>
    </alternativeName>
</protein>
<dbReference type="Proteomes" id="UP000663881">
    <property type="component" value="Unassembled WGS sequence"/>
</dbReference>
<comment type="similarity">
    <text evidence="1 9">Belongs to the Arg-specific ADP-ribosyltransferase family.</text>
</comment>
<dbReference type="GO" id="GO:0106274">
    <property type="term" value="F:NAD+-protein-arginine ADP-ribosyltransferase activity"/>
    <property type="evidence" value="ECO:0007669"/>
    <property type="project" value="UniProtKB-EC"/>
</dbReference>
<keyword evidence="4" id="KW-0548">Nucleotidyltransferase</keyword>
<evidence type="ECO:0000256" key="5">
    <source>
        <dbReference type="ARBA" id="ARBA00022737"/>
    </source>
</evidence>
<comment type="caution">
    <text evidence="11">The sequence shown here is derived from an EMBL/GenBank/DDBJ whole genome shotgun (WGS) entry which is preliminary data.</text>
</comment>
<evidence type="ECO:0000256" key="1">
    <source>
        <dbReference type="ARBA" id="ARBA00009558"/>
    </source>
</evidence>
<dbReference type="PROSITE" id="PS51996">
    <property type="entry name" value="TR_MART"/>
    <property type="match status" value="1"/>
</dbReference>
<evidence type="ECO:0000256" key="9">
    <source>
        <dbReference type="RuleBase" id="RU361228"/>
    </source>
</evidence>
<evidence type="ECO:0000256" key="7">
    <source>
        <dbReference type="ARBA" id="ARBA00047597"/>
    </source>
</evidence>
<dbReference type="Pfam" id="PF13424">
    <property type="entry name" value="TPR_12"/>
    <property type="match status" value="2"/>
</dbReference>
<evidence type="ECO:0000313" key="13">
    <source>
        <dbReference type="Proteomes" id="UP000663891"/>
    </source>
</evidence>
<organism evidence="11 13">
    <name type="scientific">Adineta steineri</name>
    <dbReference type="NCBI Taxonomy" id="433720"/>
    <lineage>
        <taxon>Eukaryota</taxon>
        <taxon>Metazoa</taxon>
        <taxon>Spiralia</taxon>
        <taxon>Gnathifera</taxon>
        <taxon>Rotifera</taxon>
        <taxon>Eurotatoria</taxon>
        <taxon>Bdelloidea</taxon>
        <taxon>Adinetida</taxon>
        <taxon>Adinetidae</taxon>
        <taxon>Adineta</taxon>
    </lineage>
</organism>
<dbReference type="SMART" id="SM00028">
    <property type="entry name" value="TPR"/>
    <property type="match status" value="5"/>
</dbReference>
<evidence type="ECO:0000256" key="4">
    <source>
        <dbReference type="ARBA" id="ARBA00022695"/>
    </source>
</evidence>
<sequence length="446" mass="52292">MSKQDLIDHFKHIYQGNSAQEGIIVEFENDYRPEKAIWWYTRPTFIYSTLNKALRESDFEVLFALRFFIADLHRQLTDEHRKTLHSHIGYKPISYVYRGQAIEVKELNFIRRNLGQFLSIQSFLSTSADRQVALSFAMASTPPTTDTTRILFQFNIETHVFNTKPYANIKELSFFREENETLLMLGSIFRIEQVEYSETEQLWVGILSLCSEEVYELKDLMKHMKKEFGNDASSLGWILYNQAEYEKARHVFQQLLSEPSMADFDRARCYHGLGSVAKELEEYNLALQNYKNEVELWKKLNKRMNIGVTYRTIGEAYYFKNELDLAFSYQQKALDILLPLNHPKVSKVYRAMGNIYIDKHEFDLAIEQYENSLRVDLRHLPGDHPSFGITHAYIGDAQEKKGDYKRAVENLDKARAIYEKALPPNHPRILHLKENINKVKSKLNPV</sequence>
<dbReference type="GO" id="GO:0016779">
    <property type="term" value="F:nucleotidyltransferase activity"/>
    <property type="evidence" value="ECO:0007669"/>
    <property type="project" value="UniProtKB-KW"/>
</dbReference>
<dbReference type="Proteomes" id="UP000663891">
    <property type="component" value="Unassembled WGS sequence"/>
</dbReference>
<dbReference type="PROSITE" id="PS50005">
    <property type="entry name" value="TPR"/>
    <property type="match status" value="1"/>
</dbReference>
<evidence type="ECO:0000256" key="2">
    <source>
        <dbReference type="ARBA" id="ARBA00022676"/>
    </source>
</evidence>
<feature type="coiled-coil region" evidence="10">
    <location>
        <begin position="273"/>
        <end position="300"/>
    </location>
</feature>
<dbReference type="InterPro" id="IPR019734">
    <property type="entry name" value="TPR_rpt"/>
</dbReference>
<dbReference type="Gene3D" id="1.25.40.10">
    <property type="entry name" value="Tetratricopeptide repeat domain"/>
    <property type="match status" value="2"/>
</dbReference>
<dbReference type="SUPFAM" id="SSF56399">
    <property type="entry name" value="ADP-ribosylation"/>
    <property type="match status" value="1"/>
</dbReference>
<dbReference type="PANTHER" id="PTHR45641">
    <property type="entry name" value="TETRATRICOPEPTIDE REPEAT PROTEIN (AFU_ORTHOLOGUE AFUA_6G03870)"/>
    <property type="match status" value="1"/>
</dbReference>
<evidence type="ECO:0000256" key="8">
    <source>
        <dbReference type="PROSITE-ProRule" id="PRU00339"/>
    </source>
</evidence>
<dbReference type="EC" id="2.4.2.31" evidence="9"/>
<keyword evidence="9" id="KW-0521">NADP</keyword>
<evidence type="ECO:0000256" key="3">
    <source>
        <dbReference type="ARBA" id="ARBA00022679"/>
    </source>
</evidence>
<dbReference type="InterPro" id="IPR011990">
    <property type="entry name" value="TPR-like_helical_dom_sf"/>
</dbReference>
<evidence type="ECO:0000313" key="12">
    <source>
        <dbReference type="EMBL" id="CAF3921006.1"/>
    </source>
</evidence>
<dbReference type="Pfam" id="PF01129">
    <property type="entry name" value="ART"/>
    <property type="match status" value="1"/>
</dbReference>
<dbReference type="SUPFAM" id="SSF48452">
    <property type="entry name" value="TPR-like"/>
    <property type="match status" value="1"/>
</dbReference>
<keyword evidence="6 8" id="KW-0802">TPR repeat</keyword>
<reference evidence="11" key="1">
    <citation type="submission" date="2021-02" db="EMBL/GenBank/DDBJ databases">
        <authorList>
            <person name="Nowell W R."/>
        </authorList>
    </citation>
    <scope>NUCLEOTIDE SEQUENCE</scope>
</reference>
<dbReference type="EMBL" id="CAJOAY010002103">
    <property type="protein sequence ID" value="CAF3921006.1"/>
    <property type="molecule type" value="Genomic_DNA"/>
</dbReference>
<keyword evidence="3 9" id="KW-0808">Transferase</keyword>
<dbReference type="OrthoDB" id="1658288at2759"/>
<keyword evidence="10" id="KW-0175">Coiled coil</keyword>
<accession>A0A814ABB6</accession>
<keyword evidence="2 9" id="KW-0328">Glycosyltransferase</keyword>
<dbReference type="Gene3D" id="3.90.176.10">
    <property type="entry name" value="Toxin ADP-ribosyltransferase, Chain A, domain 1"/>
    <property type="match status" value="1"/>
</dbReference>